<name>A0ABX2EUW7_9PSEU</name>
<feature type="transmembrane region" description="Helical" evidence="2">
    <location>
        <begin position="148"/>
        <end position="168"/>
    </location>
</feature>
<protein>
    <submittedName>
        <fullName evidence="3">Integral membrane protein</fullName>
    </submittedName>
</protein>
<feature type="transmembrane region" description="Helical" evidence="2">
    <location>
        <begin position="108"/>
        <end position="128"/>
    </location>
</feature>
<evidence type="ECO:0000256" key="1">
    <source>
        <dbReference type="SAM" id="MobiDB-lite"/>
    </source>
</evidence>
<evidence type="ECO:0000313" key="4">
    <source>
        <dbReference type="Proteomes" id="UP000763557"/>
    </source>
</evidence>
<accession>A0ABX2EUW7</accession>
<keyword evidence="2" id="KW-1133">Transmembrane helix</keyword>
<dbReference type="RefSeq" id="WP_173123044.1">
    <property type="nucleotide sequence ID" value="NZ_CBCSGW010000042.1"/>
</dbReference>
<feature type="transmembrane region" description="Helical" evidence="2">
    <location>
        <begin position="30"/>
        <end position="55"/>
    </location>
</feature>
<gene>
    <name evidence="3" type="ORF">GC106_290</name>
</gene>
<organism evidence="3 4">
    <name type="scientific">Kibdelosporangium persicum</name>
    <dbReference type="NCBI Taxonomy" id="2698649"/>
    <lineage>
        <taxon>Bacteria</taxon>
        <taxon>Bacillati</taxon>
        <taxon>Actinomycetota</taxon>
        <taxon>Actinomycetes</taxon>
        <taxon>Pseudonocardiales</taxon>
        <taxon>Pseudonocardiaceae</taxon>
        <taxon>Kibdelosporangium</taxon>
    </lineage>
</organism>
<comment type="caution">
    <text evidence="3">The sequence shown here is derived from an EMBL/GenBank/DDBJ whole genome shotgun (WGS) entry which is preliminary data.</text>
</comment>
<keyword evidence="4" id="KW-1185">Reference proteome</keyword>
<proteinExistence type="predicted"/>
<keyword evidence="2" id="KW-0472">Membrane</keyword>
<reference evidence="3 4" key="1">
    <citation type="submission" date="2020-01" db="EMBL/GenBank/DDBJ databases">
        <title>Kibdelosporangium persica a novel Actinomycetes from a hot desert in Iran.</title>
        <authorList>
            <person name="Safaei N."/>
            <person name="Zaburannyi N."/>
            <person name="Mueller R."/>
            <person name="Wink J."/>
        </authorList>
    </citation>
    <scope>NUCLEOTIDE SEQUENCE [LARGE SCALE GENOMIC DNA]</scope>
    <source>
        <strain evidence="3 4">4NS15</strain>
    </source>
</reference>
<sequence length="179" mass="19223">MTTNVLSSPTRPASARPRASTRLGKTARKIWLIVHISAAGAWIGMDLVMAVLVFTARGTADPQTAAIAYQALELFAVWPLIITGVVCLASGVVLGLGTKYGLARYWWVFVKLIMNVILVLLVVFSLRAGVQEAAEYGRTMAGEVPGDLVFPPIVSTGAVLFATVISVIKPWGRLRKDKS</sequence>
<dbReference type="Proteomes" id="UP000763557">
    <property type="component" value="Unassembled WGS sequence"/>
</dbReference>
<evidence type="ECO:0000313" key="3">
    <source>
        <dbReference type="EMBL" id="NRN62828.1"/>
    </source>
</evidence>
<feature type="transmembrane region" description="Helical" evidence="2">
    <location>
        <begin position="75"/>
        <end position="96"/>
    </location>
</feature>
<keyword evidence="2" id="KW-0812">Transmembrane</keyword>
<feature type="region of interest" description="Disordered" evidence="1">
    <location>
        <begin position="1"/>
        <end position="21"/>
    </location>
</feature>
<dbReference type="EMBL" id="JAAATY010000001">
    <property type="protein sequence ID" value="NRN62828.1"/>
    <property type="molecule type" value="Genomic_DNA"/>
</dbReference>
<feature type="compositionally biased region" description="Low complexity" evidence="1">
    <location>
        <begin position="7"/>
        <end position="21"/>
    </location>
</feature>
<evidence type="ECO:0000256" key="2">
    <source>
        <dbReference type="SAM" id="Phobius"/>
    </source>
</evidence>